<protein>
    <recommendedName>
        <fullName evidence="1">non-specific serine/threonine protein kinase</fullName>
        <ecNumber evidence="1">2.7.11.1</ecNumber>
    </recommendedName>
</protein>
<name>A0A364L426_TALAM</name>
<feature type="region of interest" description="Disordered" evidence="9">
    <location>
        <begin position="1"/>
        <end position="33"/>
    </location>
</feature>
<dbReference type="PANTHER" id="PTHR24419">
    <property type="entry name" value="INTERLEUKIN-1 RECEPTOR-ASSOCIATED KINASE"/>
    <property type="match status" value="1"/>
</dbReference>
<dbReference type="GO" id="GO:0005737">
    <property type="term" value="C:cytoplasm"/>
    <property type="evidence" value="ECO:0007669"/>
    <property type="project" value="TreeGrafter"/>
</dbReference>
<keyword evidence="12" id="KW-1185">Reference proteome</keyword>
<dbReference type="GO" id="GO:0035556">
    <property type="term" value="P:intracellular signal transduction"/>
    <property type="evidence" value="ECO:0007669"/>
    <property type="project" value="TreeGrafter"/>
</dbReference>
<keyword evidence="2" id="KW-0723">Serine/threonine-protein kinase</keyword>
<dbReference type="GO" id="GO:0005634">
    <property type="term" value="C:nucleus"/>
    <property type="evidence" value="ECO:0007669"/>
    <property type="project" value="TreeGrafter"/>
</dbReference>
<dbReference type="Proteomes" id="UP000249363">
    <property type="component" value="Unassembled WGS sequence"/>
</dbReference>
<evidence type="ECO:0000256" key="3">
    <source>
        <dbReference type="ARBA" id="ARBA00022679"/>
    </source>
</evidence>
<dbReference type="PANTHER" id="PTHR24419:SF18">
    <property type="entry name" value="SERINE_THREONINE-PROTEIN KINASE HASPIN"/>
    <property type="match status" value="1"/>
</dbReference>
<evidence type="ECO:0000313" key="12">
    <source>
        <dbReference type="Proteomes" id="UP000249363"/>
    </source>
</evidence>
<dbReference type="RefSeq" id="XP_040735081.1">
    <property type="nucleotide sequence ID" value="XM_040879178.1"/>
</dbReference>
<dbReference type="SMART" id="SM01331">
    <property type="entry name" value="DUF3635"/>
    <property type="match status" value="1"/>
</dbReference>
<dbReference type="SUPFAM" id="SSF56112">
    <property type="entry name" value="Protein kinase-like (PK-like)"/>
    <property type="match status" value="2"/>
</dbReference>
<feature type="domain" description="Serine/threonine-protein kinase haspin C-terminal" evidence="10">
    <location>
        <begin position="445"/>
        <end position="551"/>
    </location>
</feature>
<dbReference type="STRING" id="1196081.A0A364L426"/>
<dbReference type="Gene3D" id="3.30.200.20">
    <property type="entry name" value="Phosphorylase Kinase, domain 1"/>
    <property type="match status" value="1"/>
</dbReference>
<keyword evidence="5" id="KW-0418">Kinase</keyword>
<gene>
    <name evidence="11" type="ORF">BHQ10_006577</name>
</gene>
<dbReference type="EMBL" id="MIKG01000012">
    <property type="protein sequence ID" value="RAO70565.1"/>
    <property type="molecule type" value="Genomic_DNA"/>
</dbReference>
<dbReference type="AlphaFoldDB" id="A0A364L426"/>
<dbReference type="InterPro" id="IPR011009">
    <property type="entry name" value="Kinase-like_dom_sf"/>
</dbReference>
<keyword evidence="3" id="KW-0808">Transferase</keyword>
<dbReference type="GO" id="GO:0005524">
    <property type="term" value="F:ATP binding"/>
    <property type="evidence" value="ECO:0007669"/>
    <property type="project" value="UniProtKB-KW"/>
</dbReference>
<organism evidence="11 12">
    <name type="scientific">Talaromyces amestolkiae</name>
    <dbReference type="NCBI Taxonomy" id="1196081"/>
    <lineage>
        <taxon>Eukaryota</taxon>
        <taxon>Fungi</taxon>
        <taxon>Dikarya</taxon>
        <taxon>Ascomycota</taxon>
        <taxon>Pezizomycotina</taxon>
        <taxon>Eurotiomycetes</taxon>
        <taxon>Eurotiomycetidae</taxon>
        <taxon>Eurotiales</taxon>
        <taxon>Trichocomaceae</taxon>
        <taxon>Talaromyces</taxon>
        <taxon>Talaromyces sect. Talaromyces</taxon>
    </lineage>
</organism>
<proteinExistence type="predicted"/>
<dbReference type="EC" id="2.7.11.1" evidence="1"/>
<evidence type="ECO:0000256" key="4">
    <source>
        <dbReference type="ARBA" id="ARBA00022741"/>
    </source>
</evidence>
<evidence type="ECO:0000256" key="7">
    <source>
        <dbReference type="ARBA" id="ARBA00047899"/>
    </source>
</evidence>
<feature type="region of interest" description="Disordered" evidence="9">
    <location>
        <begin position="67"/>
        <end position="89"/>
    </location>
</feature>
<dbReference type="Pfam" id="PF01636">
    <property type="entry name" value="APH"/>
    <property type="match status" value="1"/>
</dbReference>
<evidence type="ECO:0000256" key="9">
    <source>
        <dbReference type="SAM" id="MobiDB-lite"/>
    </source>
</evidence>
<evidence type="ECO:0000256" key="2">
    <source>
        <dbReference type="ARBA" id="ARBA00022527"/>
    </source>
</evidence>
<evidence type="ECO:0000256" key="8">
    <source>
        <dbReference type="ARBA" id="ARBA00048679"/>
    </source>
</evidence>
<dbReference type="GeneID" id="63795793"/>
<dbReference type="Pfam" id="PF12330">
    <property type="entry name" value="Haspin_kinase"/>
    <property type="match status" value="1"/>
</dbReference>
<dbReference type="Gene3D" id="1.10.510.10">
    <property type="entry name" value="Transferase(Phosphotransferase) domain 1"/>
    <property type="match status" value="1"/>
</dbReference>
<comment type="catalytic activity">
    <reaction evidence="8">
        <text>L-seryl-[protein] + ATP = O-phospho-L-seryl-[protein] + ADP + H(+)</text>
        <dbReference type="Rhea" id="RHEA:17989"/>
        <dbReference type="Rhea" id="RHEA-COMP:9863"/>
        <dbReference type="Rhea" id="RHEA-COMP:11604"/>
        <dbReference type="ChEBI" id="CHEBI:15378"/>
        <dbReference type="ChEBI" id="CHEBI:29999"/>
        <dbReference type="ChEBI" id="CHEBI:30616"/>
        <dbReference type="ChEBI" id="CHEBI:83421"/>
        <dbReference type="ChEBI" id="CHEBI:456216"/>
        <dbReference type="EC" id="2.7.11.1"/>
    </reaction>
</comment>
<evidence type="ECO:0000256" key="5">
    <source>
        <dbReference type="ARBA" id="ARBA00022777"/>
    </source>
</evidence>
<dbReference type="GO" id="GO:0072354">
    <property type="term" value="F:histone H3T3 kinase activity"/>
    <property type="evidence" value="ECO:0007669"/>
    <property type="project" value="TreeGrafter"/>
</dbReference>
<keyword evidence="6" id="KW-0067">ATP-binding</keyword>
<evidence type="ECO:0000256" key="1">
    <source>
        <dbReference type="ARBA" id="ARBA00012513"/>
    </source>
</evidence>
<sequence>MRTVQQRRVYGKRKTNAPRAVLENGSPLKSASNENLSLDEVIEQDVSKESINKLEVQIASITLEDEAPSKIDVDTNEPQSPAKSPPKVQYQTIGTPASAKYANTPHRLLSTPSNLGPSTQSPIKVYSSQKRLSFTPRQPRAKPVRKAKQIIRLSSGCVEDEKTNEYVHRILDEATSQFAARGVQKFGSWAARSETAFDPVKIAEGSYGEVYKLRLKEDICKRNMSKSRLAKLREYGEGVFKVVPLRAQKGVGSKKFTTIDEIVAEVKLLKLLDPIPGFARFREVHVVQGRFPPSFQAAWDSYKAAGKDCENPNPANKRAYSDQQLWAILEMDDAGVELEKFKWSSVFQVYDIFWGVAMGLARAEEYALFEHRDLHLGNVCLRSTRPDGDMQLLADVDANQLGASCGFGISSLETTIIDYSLSRAELRLTDDPEKVDVASTDLDNKGLFNAVGRDEAEILQRNTYRFMRAQLYTGLPLTEEKSPAIPGIWADYAPKTNLIWLLFILKMLAKQIEQKDYTLHNSMPLNQTRQPLQSCPDKANIQQYSVKPPTKLSEPPVSMKHDNIGEALGKLQTTLTDRLDKILEILDLEHGRDDMCCAADLVAYAIDQQWLDENDDSWEKTLNDEVSELLSQVNSHELVRLATELNDGIPCIFQSGKHSGIDSTMGCSNYHCWLIFDTGERWIVRIPRMGFSDVPADLVEYLVESEYATLKFLESVNVPSPKVFGYGLVSDHSNRVGVCYIMMQALPGKPYGAHNASPAQKERVIEQVANYLVEISKRPLPAIGSFAMINNQPQISAVASNRFVALGTYGPFTSRLDYITSVIEQYMDLIADGQVHSKYPLEAFLFYHFLRENKDSLINPDVAEQQFFIKHVDDKGDHLLVDEDFNVTGIIDWQFARVVPAAEAFGPSYVTADLESLYSSSLTGVSADDLLLADALRRKGYDDLATIAEGNEIMRRFHHGLANGLSKDEARELLGGMVHCVMGKKFRMDEMDAWIAEMRVKCRVDRRWEKVEGLLKEQEEESA</sequence>
<comment type="caution">
    <text evidence="11">The sequence shown here is derived from an EMBL/GenBank/DDBJ whole genome shotgun (WGS) entry which is preliminary data.</text>
</comment>
<reference evidence="11 12" key="1">
    <citation type="journal article" date="2017" name="Biotechnol. Biofuels">
        <title>Differential beta-glucosidase expression as a function of carbon source availability in Talaromyces amestolkiae: a genomic and proteomic approach.</title>
        <authorList>
            <person name="de Eugenio L.I."/>
            <person name="Mendez-Liter J.A."/>
            <person name="Nieto-Dominguez M."/>
            <person name="Alonso L."/>
            <person name="Gil-Munoz J."/>
            <person name="Barriuso J."/>
            <person name="Prieto A."/>
            <person name="Martinez M.J."/>
        </authorList>
    </citation>
    <scope>NUCLEOTIDE SEQUENCE [LARGE SCALE GENOMIC DNA]</scope>
    <source>
        <strain evidence="11 12">CIB</strain>
    </source>
</reference>
<dbReference type="OrthoDB" id="5327538at2759"/>
<evidence type="ECO:0000259" key="10">
    <source>
        <dbReference type="SMART" id="SM01331"/>
    </source>
</evidence>
<dbReference type="GO" id="GO:0000278">
    <property type="term" value="P:mitotic cell cycle"/>
    <property type="evidence" value="ECO:0007669"/>
    <property type="project" value="TreeGrafter"/>
</dbReference>
<accession>A0A364L426</accession>
<evidence type="ECO:0000313" key="11">
    <source>
        <dbReference type="EMBL" id="RAO70565.1"/>
    </source>
</evidence>
<keyword evidence="4" id="KW-0547">Nucleotide-binding</keyword>
<dbReference type="InterPro" id="IPR024604">
    <property type="entry name" value="GSG2_C"/>
</dbReference>
<dbReference type="InterPro" id="IPR002575">
    <property type="entry name" value="Aminoglycoside_PTrfase"/>
</dbReference>
<comment type="catalytic activity">
    <reaction evidence="7">
        <text>L-threonyl-[protein] + ATP = O-phospho-L-threonyl-[protein] + ADP + H(+)</text>
        <dbReference type="Rhea" id="RHEA:46608"/>
        <dbReference type="Rhea" id="RHEA-COMP:11060"/>
        <dbReference type="Rhea" id="RHEA-COMP:11605"/>
        <dbReference type="ChEBI" id="CHEBI:15378"/>
        <dbReference type="ChEBI" id="CHEBI:30013"/>
        <dbReference type="ChEBI" id="CHEBI:30616"/>
        <dbReference type="ChEBI" id="CHEBI:61977"/>
        <dbReference type="ChEBI" id="CHEBI:456216"/>
        <dbReference type="EC" id="2.7.11.1"/>
    </reaction>
</comment>
<evidence type="ECO:0000256" key="6">
    <source>
        <dbReference type="ARBA" id="ARBA00022840"/>
    </source>
</evidence>